<accession>A0A1V4KFI6</accession>
<name>A0A1V4KFI6_PATFA</name>
<dbReference type="EMBL" id="LSYS01003475">
    <property type="protein sequence ID" value="OPJ82627.1"/>
    <property type="molecule type" value="Genomic_DNA"/>
</dbReference>
<organism evidence="1 2">
    <name type="scientific">Patagioenas fasciata monilis</name>
    <dbReference type="NCBI Taxonomy" id="372326"/>
    <lineage>
        <taxon>Eukaryota</taxon>
        <taxon>Metazoa</taxon>
        <taxon>Chordata</taxon>
        <taxon>Craniata</taxon>
        <taxon>Vertebrata</taxon>
        <taxon>Euteleostomi</taxon>
        <taxon>Archelosauria</taxon>
        <taxon>Archosauria</taxon>
        <taxon>Dinosauria</taxon>
        <taxon>Saurischia</taxon>
        <taxon>Theropoda</taxon>
        <taxon>Coelurosauria</taxon>
        <taxon>Aves</taxon>
        <taxon>Neognathae</taxon>
        <taxon>Neoaves</taxon>
        <taxon>Columbimorphae</taxon>
        <taxon>Columbiformes</taxon>
        <taxon>Columbidae</taxon>
        <taxon>Patagioenas</taxon>
    </lineage>
</organism>
<gene>
    <name evidence="1" type="ORF">AV530_004757</name>
</gene>
<proteinExistence type="predicted"/>
<evidence type="ECO:0000313" key="1">
    <source>
        <dbReference type="EMBL" id="OPJ82627.1"/>
    </source>
</evidence>
<sequence>MIRWWRGVEPFGLTGLPGQRFFTCSAKAVPGSFCVKEPVPILDSVPCSDCTIEEKTTIPIVLPHTGTPVTSDLTWLRLVVKRQHQKCQIRP</sequence>
<dbReference type="Proteomes" id="UP000190648">
    <property type="component" value="Unassembled WGS sequence"/>
</dbReference>
<protein>
    <submittedName>
        <fullName evidence="1">Uncharacterized protein</fullName>
    </submittedName>
</protein>
<dbReference type="AlphaFoldDB" id="A0A1V4KFI6"/>
<evidence type="ECO:0000313" key="2">
    <source>
        <dbReference type="Proteomes" id="UP000190648"/>
    </source>
</evidence>
<keyword evidence="2" id="KW-1185">Reference proteome</keyword>
<reference evidence="1 2" key="1">
    <citation type="submission" date="2016-02" db="EMBL/GenBank/DDBJ databases">
        <title>Band-tailed pigeon sequencing and assembly.</title>
        <authorList>
            <person name="Soares A.E."/>
            <person name="Novak B.J."/>
            <person name="Rice E.S."/>
            <person name="O'Connell B."/>
            <person name="Chang D."/>
            <person name="Weber S."/>
            <person name="Shapiro B."/>
        </authorList>
    </citation>
    <scope>NUCLEOTIDE SEQUENCE [LARGE SCALE GENOMIC DNA]</scope>
    <source>
        <strain evidence="1">BTP2013</strain>
        <tissue evidence="1">Blood</tissue>
    </source>
</reference>
<comment type="caution">
    <text evidence="1">The sequence shown here is derived from an EMBL/GenBank/DDBJ whole genome shotgun (WGS) entry which is preliminary data.</text>
</comment>